<sequence>MIDTISLLNEIKQAPYKEITVSAPHSGRIEFAVNQTGVKVKGASGTWLERPGTLLARLVREGNPKPIYAPEKGEVVEFYDVSDREFVQAGTPLMKIRHCLTKQEVMDIILKKALHLFIAPEKGRYYFVSEIDTKIKSQGLRSVSVKEGDEVLILSRMKRETTITYQGPQGIIYTAYFNSNESVETGAPLFGVCPENQVQDIKAVIDKIQSGWEEQE</sequence>
<dbReference type="Gene3D" id="2.40.50.100">
    <property type="match status" value="1"/>
</dbReference>
<dbReference type="eggNOG" id="COG0511">
    <property type="taxonomic scope" value="Bacteria"/>
</dbReference>
<dbReference type="AlphaFoldDB" id="D6SQC4"/>
<dbReference type="OrthoDB" id="5430121at2"/>
<comment type="caution">
    <text evidence="1">The sequence shown here is derived from an EMBL/GenBank/DDBJ whole genome shotgun (WGS) entry which is preliminary data.</text>
</comment>
<protein>
    <recommendedName>
        <fullName evidence="3">Biotin/lipoyl attachment domain-containing protein</fullName>
    </recommendedName>
</protein>
<gene>
    <name evidence="1" type="ORF">Dthio_PD2342</name>
</gene>
<accession>D6SQC4</accession>
<evidence type="ECO:0000313" key="2">
    <source>
        <dbReference type="Proteomes" id="UP000005496"/>
    </source>
</evidence>
<keyword evidence="2" id="KW-1185">Reference proteome</keyword>
<organism evidence="1 2">
    <name type="scientific">Desulfonatronospira thiodismutans ASO3-1</name>
    <dbReference type="NCBI Taxonomy" id="555779"/>
    <lineage>
        <taxon>Bacteria</taxon>
        <taxon>Pseudomonadati</taxon>
        <taxon>Thermodesulfobacteriota</taxon>
        <taxon>Desulfovibrionia</taxon>
        <taxon>Desulfovibrionales</taxon>
        <taxon>Desulfonatronovibrionaceae</taxon>
        <taxon>Desulfonatronospira</taxon>
    </lineage>
</organism>
<proteinExistence type="predicted"/>
<evidence type="ECO:0008006" key="3">
    <source>
        <dbReference type="Google" id="ProtNLM"/>
    </source>
</evidence>
<dbReference type="Proteomes" id="UP000005496">
    <property type="component" value="Unassembled WGS sequence"/>
</dbReference>
<dbReference type="EMBL" id="ACJN02000002">
    <property type="protein sequence ID" value="EFI34950.1"/>
    <property type="molecule type" value="Genomic_DNA"/>
</dbReference>
<reference evidence="1" key="1">
    <citation type="submission" date="2010-05" db="EMBL/GenBank/DDBJ databases">
        <title>The draft genome of Desulfonatronospira thiodismutans ASO3-1.</title>
        <authorList>
            <consortium name="US DOE Joint Genome Institute (JGI-PGF)"/>
            <person name="Lucas S."/>
            <person name="Copeland A."/>
            <person name="Lapidus A."/>
            <person name="Cheng J.-F."/>
            <person name="Bruce D."/>
            <person name="Goodwin L."/>
            <person name="Pitluck S."/>
            <person name="Chertkov O."/>
            <person name="Brettin T."/>
            <person name="Detter J.C."/>
            <person name="Han C."/>
            <person name="Land M.L."/>
            <person name="Hauser L."/>
            <person name="Kyrpides N."/>
            <person name="Mikhailova N."/>
            <person name="Muyzer G."/>
            <person name="Woyke T."/>
        </authorList>
    </citation>
    <scope>NUCLEOTIDE SEQUENCE [LARGE SCALE GENOMIC DNA]</scope>
    <source>
        <strain evidence="1">ASO3-1</strain>
    </source>
</reference>
<name>D6SQC4_9BACT</name>
<evidence type="ECO:0000313" key="1">
    <source>
        <dbReference type="EMBL" id="EFI34950.1"/>
    </source>
</evidence>
<dbReference type="RefSeq" id="WP_008870264.1">
    <property type="nucleotide sequence ID" value="NZ_ACJN02000002.1"/>
</dbReference>